<dbReference type="Proteomes" id="UP000035680">
    <property type="component" value="Unassembled WGS sequence"/>
</dbReference>
<evidence type="ECO:0000313" key="3">
    <source>
        <dbReference type="WBParaSite" id="SVE_1119100.1"/>
    </source>
</evidence>
<dbReference type="WBParaSite" id="SVE_1119100.1">
    <property type="protein sequence ID" value="SVE_1119100.1"/>
    <property type="gene ID" value="SVE_1119100"/>
</dbReference>
<keyword evidence="2" id="KW-1185">Reference proteome</keyword>
<dbReference type="STRING" id="75913.A0A0K0FPP7"/>
<feature type="region of interest" description="Disordered" evidence="1">
    <location>
        <begin position="59"/>
        <end position="95"/>
    </location>
</feature>
<proteinExistence type="predicted"/>
<protein>
    <submittedName>
        <fullName evidence="3">Uncharacterized protein</fullName>
    </submittedName>
</protein>
<sequence length="95" mass="11056">MLVTTTNHFRSGQKRHIYSFDIKSDSYINNAKYLSIDKVNRNFTEQNLQFFHQSPLDMIHSSHHPNNIPTKKASKDAVNSKNNKSVSTTPNYFIR</sequence>
<feature type="compositionally biased region" description="Polar residues" evidence="1">
    <location>
        <begin position="77"/>
        <end position="95"/>
    </location>
</feature>
<evidence type="ECO:0000313" key="2">
    <source>
        <dbReference type="Proteomes" id="UP000035680"/>
    </source>
</evidence>
<name>A0A0K0FPP7_STRVS</name>
<reference evidence="3" key="2">
    <citation type="submission" date="2015-08" db="UniProtKB">
        <authorList>
            <consortium name="WormBaseParasite"/>
        </authorList>
    </citation>
    <scope>IDENTIFICATION</scope>
</reference>
<evidence type="ECO:0000256" key="1">
    <source>
        <dbReference type="SAM" id="MobiDB-lite"/>
    </source>
</evidence>
<reference evidence="2" key="1">
    <citation type="submission" date="2014-07" db="EMBL/GenBank/DDBJ databases">
        <authorList>
            <person name="Martin A.A"/>
            <person name="De Silva N."/>
        </authorList>
    </citation>
    <scope>NUCLEOTIDE SEQUENCE</scope>
</reference>
<organism evidence="2 3">
    <name type="scientific">Strongyloides venezuelensis</name>
    <name type="common">Threadworm</name>
    <dbReference type="NCBI Taxonomy" id="75913"/>
    <lineage>
        <taxon>Eukaryota</taxon>
        <taxon>Metazoa</taxon>
        <taxon>Ecdysozoa</taxon>
        <taxon>Nematoda</taxon>
        <taxon>Chromadorea</taxon>
        <taxon>Rhabditida</taxon>
        <taxon>Tylenchina</taxon>
        <taxon>Panagrolaimomorpha</taxon>
        <taxon>Strongyloidoidea</taxon>
        <taxon>Strongyloididae</taxon>
        <taxon>Strongyloides</taxon>
    </lineage>
</organism>
<accession>A0A0K0FPP7</accession>
<dbReference type="AlphaFoldDB" id="A0A0K0FPP7"/>